<proteinExistence type="predicted"/>
<feature type="transmembrane region" description="Helical" evidence="1">
    <location>
        <begin position="218"/>
        <end position="238"/>
    </location>
</feature>
<dbReference type="GeneID" id="35119295"/>
<dbReference type="InterPro" id="IPR003675">
    <property type="entry name" value="Rce1/LyrA-like_dom"/>
</dbReference>
<dbReference type="EMBL" id="CP017803">
    <property type="protein sequence ID" value="ATZ60345.1"/>
    <property type="molecule type" value="Genomic_DNA"/>
</dbReference>
<dbReference type="Pfam" id="PF02517">
    <property type="entry name" value="Rce1-like"/>
    <property type="match status" value="1"/>
</dbReference>
<feature type="domain" description="CAAX prenyl protease 2/Lysostaphin resistance protein A-like" evidence="2">
    <location>
        <begin position="114"/>
        <end position="200"/>
    </location>
</feature>
<evidence type="ECO:0000256" key="1">
    <source>
        <dbReference type="SAM" id="Phobius"/>
    </source>
</evidence>
<dbReference type="AlphaFoldDB" id="A0A2H4U8A0"/>
<feature type="transmembrane region" description="Helical" evidence="1">
    <location>
        <begin position="73"/>
        <end position="92"/>
    </location>
</feature>
<organism evidence="3 4">
    <name type="scientific">Methanobrevibacter smithii</name>
    <dbReference type="NCBI Taxonomy" id="2173"/>
    <lineage>
        <taxon>Archaea</taxon>
        <taxon>Methanobacteriati</taxon>
        <taxon>Methanobacteriota</taxon>
        <taxon>Methanomada group</taxon>
        <taxon>Methanobacteria</taxon>
        <taxon>Methanobacteriales</taxon>
        <taxon>Methanobacteriaceae</taxon>
        <taxon>Methanobrevibacter</taxon>
    </lineage>
</organism>
<sequence>MPSFNKAIKRTTLIELLIIISCFYSVYMVASFYGFNVDMEWMYVAIIAYILIKSRKYSAETNQNIFSKIEFRYVFLIVIVNVFFSYGMLYLANSINIESFLSFNLIPSLKNLAFIGGLIGTVLISPISEEIIFRGIILNRLKLVVPVNVAILISSLCFGVLHGYGSIVSAFVFGLCMCILYIKTDNILVPVAAHIMNNFFAETLFYLDKDAILFSNDLIMITITVLAIISLYLILNSLKIEWKFLDKK</sequence>
<dbReference type="PANTHER" id="PTHR36435:SF1">
    <property type="entry name" value="CAAX AMINO TERMINAL PROTEASE FAMILY PROTEIN"/>
    <property type="match status" value="1"/>
</dbReference>
<dbReference type="GO" id="GO:0004175">
    <property type="term" value="F:endopeptidase activity"/>
    <property type="evidence" value="ECO:0007669"/>
    <property type="project" value="UniProtKB-ARBA"/>
</dbReference>
<evidence type="ECO:0000313" key="3">
    <source>
        <dbReference type="EMBL" id="ATZ60345.1"/>
    </source>
</evidence>
<dbReference type="GO" id="GO:0080120">
    <property type="term" value="P:CAAX-box protein maturation"/>
    <property type="evidence" value="ECO:0007669"/>
    <property type="project" value="UniProtKB-ARBA"/>
</dbReference>
<evidence type="ECO:0000259" key="2">
    <source>
        <dbReference type="Pfam" id="PF02517"/>
    </source>
</evidence>
<feature type="transmembrane region" description="Helical" evidence="1">
    <location>
        <begin position="35"/>
        <end position="52"/>
    </location>
</feature>
<keyword evidence="1" id="KW-0472">Membrane</keyword>
<protein>
    <submittedName>
        <fullName evidence="3">Peptidase</fullName>
    </submittedName>
</protein>
<feature type="transmembrane region" description="Helical" evidence="1">
    <location>
        <begin position="112"/>
        <end position="131"/>
    </location>
</feature>
<feature type="transmembrane region" description="Helical" evidence="1">
    <location>
        <begin position="167"/>
        <end position="182"/>
    </location>
</feature>
<dbReference type="RefSeq" id="WP_022531633.1">
    <property type="nucleotide sequence ID" value="NZ_CAYATI010000052.1"/>
</dbReference>
<keyword evidence="1" id="KW-1133">Transmembrane helix</keyword>
<gene>
    <name evidence="3" type="ORF">BK798_07910</name>
</gene>
<feature type="transmembrane region" description="Helical" evidence="1">
    <location>
        <begin position="143"/>
        <end position="161"/>
    </location>
</feature>
<dbReference type="InterPro" id="IPR052710">
    <property type="entry name" value="CAAX_protease"/>
</dbReference>
<reference evidence="3 4" key="1">
    <citation type="submission" date="2016-10" db="EMBL/GenBank/DDBJ databases">
        <authorList>
            <person name="Varghese N."/>
        </authorList>
    </citation>
    <scope>NUCLEOTIDE SEQUENCE [LARGE SCALE GENOMIC DNA]</scope>
    <source>
        <strain evidence="3 4">KB11</strain>
    </source>
</reference>
<dbReference type="Proteomes" id="UP000232133">
    <property type="component" value="Chromosome"/>
</dbReference>
<evidence type="ECO:0000313" key="4">
    <source>
        <dbReference type="Proteomes" id="UP000232133"/>
    </source>
</evidence>
<feature type="transmembrane region" description="Helical" evidence="1">
    <location>
        <begin position="12"/>
        <end position="29"/>
    </location>
</feature>
<keyword evidence="1" id="KW-0812">Transmembrane</keyword>
<accession>A0A2H4U8A0</accession>
<dbReference type="PANTHER" id="PTHR36435">
    <property type="entry name" value="SLR1288 PROTEIN"/>
    <property type="match status" value="1"/>
</dbReference>
<name>A0A2H4U8A0_METSM</name>